<organism evidence="1 2">
    <name type="scientific">Hypoxylon rubiginosum</name>
    <dbReference type="NCBI Taxonomy" id="110542"/>
    <lineage>
        <taxon>Eukaryota</taxon>
        <taxon>Fungi</taxon>
        <taxon>Dikarya</taxon>
        <taxon>Ascomycota</taxon>
        <taxon>Pezizomycotina</taxon>
        <taxon>Sordariomycetes</taxon>
        <taxon>Xylariomycetidae</taxon>
        <taxon>Xylariales</taxon>
        <taxon>Hypoxylaceae</taxon>
        <taxon>Hypoxylon</taxon>
    </lineage>
</organism>
<dbReference type="EMBL" id="MU393561">
    <property type="protein sequence ID" value="KAI4861121.1"/>
    <property type="molecule type" value="Genomic_DNA"/>
</dbReference>
<sequence>MDDIGVFEFIALRVVSWTRDNFWTLLVAVVITKIVYDGIYNIYLHPLSRFPGPKLAACSNMPYSIAFLGGRQPYKMLDLHRRYGPVVRVAPNELSFNTAQSFRDIYGFRPGHKTFVKSTFYEGGSFAAKGVNSIVSERDPVVHGQMRRLLSHAFSTSSLLEQEALVKESADLFLRRMRAKVGQRVDIADLFERMAFDIIGNLAFGETFGALETDERHPWIAITMGALTKGALVDSFKRFPMLAEIVKLVMRKQIAALIDDTNKNEDLAIKLVNRRVSRPITRKDFLTRILAQRNQADADPDYKHQHKVSDVELAAHVSDFVLAGSETTSTVLSTATYYLLKEPDVYGKLASEIRSAFKSADDITEANVRELAYLNAVCKEAMRMYAPLPLALPREVPEGGETVDGHFLPAGTVVATNPVAASLDPKNFADPLLFKPDRWLDDYQGDDDLEASQPFSLGARGCVGKSLGWMEMRQILAKLIWNFDLKLAESDLDWHRDSRMYTLWSKPHLHVRAELAER</sequence>
<keyword evidence="2" id="KW-1185">Reference proteome</keyword>
<name>A0ACB9YPL7_9PEZI</name>
<evidence type="ECO:0000313" key="1">
    <source>
        <dbReference type="EMBL" id="KAI4861121.1"/>
    </source>
</evidence>
<gene>
    <name evidence="1" type="ORF">F4820DRAFT_80133</name>
</gene>
<protein>
    <submittedName>
        <fullName evidence="1">Cytochrome P450</fullName>
    </submittedName>
</protein>
<proteinExistence type="predicted"/>
<reference evidence="1 2" key="1">
    <citation type="journal article" date="2022" name="New Phytol.">
        <title>Ecological generalism drives hyperdiversity of secondary metabolite gene clusters in xylarialean endophytes.</title>
        <authorList>
            <person name="Franco M.E.E."/>
            <person name="Wisecaver J.H."/>
            <person name="Arnold A.E."/>
            <person name="Ju Y.M."/>
            <person name="Slot J.C."/>
            <person name="Ahrendt S."/>
            <person name="Moore L.P."/>
            <person name="Eastman K.E."/>
            <person name="Scott K."/>
            <person name="Konkel Z."/>
            <person name="Mondo S.J."/>
            <person name="Kuo A."/>
            <person name="Hayes R.D."/>
            <person name="Haridas S."/>
            <person name="Andreopoulos B."/>
            <person name="Riley R."/>
            <person name="LaButti K."/>
            <person name="Pangilinan J."/>
            <person name="Lipzen A."/>
            <person name="Amirebrahimi M."/>
            <person name="Yan J."/>
            <person name="Adam C."/>
            <person name="Keymanesh K."/>
            <person name="Ng V."/>
            <person name="Louie K."/>
            <person name="Northen T."/>
            <person name="Drula E."/>
            <person name="Henrissat B."/>
            <person name="Hsieh H.M."/>
            <person name="Youens-Clark K."/>
            <person name="Lutzoni F."/>
            <person name="Miadlikowska J."/>
            <person name="Eastwood D.C."/>
            <person name="Hamelin R.C."/>
            <person name="Grigoriev I.V."/>
            <person name="U'Ren J.M."/>
        </authorList>
    </citation>
    <scope>NUCLEOTIDE SEQUENCE [LARGE SCALE GENOMIC DNA]</scope>
    <source>
        <strain evidence="1 2">CBS 119005</strain>
    </source>
</reference>
<evidence type="ECO:0000313" key="2">
    <source>
        <dbReference type="Proteomes" id="UP001497700"/>
    </source>
</evidence>
<comment type="caution">
    <text evidence="1">The sequence shown here is derived from an EMBL/GenBank/DDBJ whole genome shotgun (WGS) entry which is preliminary data.</text>
</comment>
<accession>A0ACB9YPL7</accession>
<dbReference type="Proteomes" id="UP001497700">
    <property type="component" value="Unassembled WGS sequence"/>
</dbReference>